<proteinExistence type="predicted"/>
<dbReference type="InterPro" id="IPR006805">
    <property type="entry name" value="Anth_synth_I_N"/>
</dbReference>
<feature type="domain" description="Anthranilate synthase component I N-terminal" evidence="5">
    <location>
        <begin position="99"/>
        <end position="177"/>
    </location>
</feature>
<dbReference type="Pfam" id="PF00425">
    <property type="entry name" value="Chorismate_bind"/>
    <property type="match status" value="1"/>
</dbReference>
<dbReference type="Gene3D" id="3.60.120.10">
    <property type="entry name" value="Anthranilate synthase"/>
    <property type="match status" value="1"/>
</dbReference>
<dbReference type="Proteomes" id="UP001155128">
    <property type="component" value="Unassembled WGS sequence"/>
</dbReference>
<evidence type="ECO:0000256" key="1">
    <source>
        <dbReference type="ARBA" id="ARBA00012266"/>
    </source>
</evidence>
<name>A0A9X2J296_9SPHN</name>
<gene>
    <name evidence="6" type="ORF">NDO55_09485</name>
</gene>
<keyword evidence="2 6" id="KW-0456">Lyase</keyword>
<evidence type="ECO:0000259" key="5">
    <source>
        <dbReference type="Pfam" id="PF04715"/>
    </source>
</evidence>
<dbReference type="InterPro" id="IPR019999">
    <property type="entry name" value="Anth_synth_I-like"/>
</dbReference>
<dbReference type="RefSeq" id="WP_252114660.1">
    <property type="nucleotide sequence ID" value="NZ_JAMSHT010000001.1"/>
</dbReference>
<organism evidence="6 7">
    <name type="scientific">Sphingomicrobium sediminis</name>
    <dbReference type="NCBI Taxonomy" id="2950949"/>
    <lineage>
        <taxon>Bacteria</taxon>
        <taxon>Pseudomonadati</taxon>
        <taxon>Pseudomonadota</taxon>
        <taxon>Alphaproteobacteria</taxon>
        <taxon>Sphingomonadales</taxon>
        <taxon>Sphingomonadaceae</taxon>
        <taxon>Sphingomicrobium</taxon>
    </lineage>
</organism>
<evidence type="ECO:0000256" key="2">
    <source>
        <dbReference type="ARBA" id="ARBA00023239"/>
    </source>
</evidence>
<dbReference type="PANTHER" id="PTHR11236:SF49">
    <property type="entry name" value="ANTHRANILATE SYNTHASE COMPONENT 1"/>
    <property type="match status" value="1"/>
</dbReference>
<dbReference type="GO" id="GO:0000162">
    <property type="term" value="P:L-tryptophan biosynthetic process"/>
    <property type="evidence" value="ECO:0007669"/>
    <property type="project" value="TreeGrafter"/>
</dbReference>
<protein>
    <recommendedName>
        <fullName evidence="1">anthranilate synthase</fullName>
        <ecNumber evidence="1">4.1.3.27</ecNumber>
    </recommendedName>
</protein>
<dbReference type="InterPro" id="IPR015890">
    <property type="entry name" value="Chorismate_C"/>
</dbReference>
<sequence>MRALGPGQTRLLSRRLPGAHDPVALFAALHGEGRARALFRRTGERALILVDSAIELEATARAARLEAVSENGRVLLEPFVAACSDYVEGRDGDAVRFAFPSGEPDSEAERLEAPTPLDLLRAMTGAIHATDRDEPFALAALGIIGFDHVDMLETLPARPDGRFPDLAFALAETLVVVEPSGAARILSLAAGHEEPDEEHRLYHLASERLAKLAARIEQARLPALADAPSIEASPDLDDAAFEAAVIRLKENIAAGDIFQVVPSRAFAAPCSDPLAAFRRLVAADPSAYHFFVETRAGTLFGASPENAVEVRRDGDGLAVSVSPIAGTRPRGRTDDEDDRLEADLRLDAKEVAEHLMLVDLARNDVARVSQAGSRRVTSLMRVERFAKVMHIVSTVEGRLPEGRDAVHAIRTCLNVGTLSGAPKLRAIELIREVETQPRGPYGGAVGYLTGRGEMDSAVVIRSALVEDGVARVRAGAGVVADSDPASEAAETRAKASAILTALGAAA</sequence>
<dbReference type="AlphaFoldDB" id="A0A9X2J296"/>
<dbReference type="GO" id="GO:0004049">
    <property type="term" value="F:anthranilate synthase activity"/>
    <property type="evidence" value="ECO:0007669"/>
    <property type="project" value="UniProtKB-EC"/>
</dbReference>
<reference evidence="6" key="1">
    <citation type="submission" date="2022-06" db="EMBL/GenBank/DDBJ databases">
        <title>Sphingomicrobium sedimins sp. nov., a marine bacterium isolated from tidal flat.</title>
        <authorList>
            <person name="Kim C.-H."/>
            <person name="Yoo Y."/>
            <person name="Kim J.-J."/>
        </authorList>
    </citation>
    <scope>NUCLEOTIDE SEQUENCE</scope>
    <source>
        <strain evidence="6">GRR-S6-50</strain>
    </source>
</reference>
<dbReference type="Pfam" id="PF04715">
    <property type="entry name" value="Anth_synt_I_N"/>
    <property type="match status" value="1"/>
</dbReference>
<dbReference type="PANTHER" id="PTHR11236">
    <property type="entry name" value="AMINOBENZOATE/ANTHRANILATE SYNTHASE"/>
    <property type="match status" value="1"/>
</dbReference>
<evidence type="ECO:0000256" key="3">
    <source>
        <dbReference type="ARBA" id="ARBA00047683"/>
    </source>
</evidence>
<evidence type="ECO:0000313" key="7">
    <source>
        <dbReference type="Proteomes" id="UP001155128"/>
    </source>
</evidence>
<dbReference type="EC" id="4.1.3.27" evidence="1"/>
<dbReference type="NCBIfam" id="NF010079">
    <property type="entry name" value="PRK13564.1"/>
    <property type="match status" value="1"/>
</dbReference>
<feature type="domain" description="Chorismate-utilising enzyme C-terminal" evidence="4">
    <location>
        <begin position="239"/>
        <end position="494"/>
    </location>
</feature>
<keyword evidence="7" id="KW-1185">Reference proteome</keyword>
<dbReference type="InterPro" id="IPR005801">
    <property type="entry name" value="ADC_synthase"/>
</dbReference>
<evidence type="ECO:0000259" key="4">
    <source>
        <dbReference type="Pfam" id="PF00425"/>
    </source>
</evidence>
<dbReference type="PRINTS" id="PR00095">
    <property type="entry name" value="ANTSNTHASEI"/>
</dbReference>
<dbReference type="SUPFAM" id="SSF56322">
    <property type="entry name" value="ADC synthase"/>
    <property type="match status" value="1"/>
</dbReference>
<evidence type="ECO:0000313" key="6">
    <source>
        <dbReference type="EMBL" id="MCM8558053.1"/>
    </source>
</evidence>
<comment type="caution">
    <text evidence="6">The sequence shown here is derived from an EMBL/GenBank/DDBJ whole genome shotgun (WGS) entry which is preliminary data.</text>
</comment>
<comment type="catalytic activity">
    <reaction evidence="3">
        <text>chorismate + L-glutamine = anthranilate + pyruvate + L-glutamate + H(+)</text>
        <dbReference type="Rhea" id="RHEA:21732"/>
        <dbReference type="ChEBI" id="CHEBI:15361"/>
        <dbReference type="ChEBI" id="CHEBI:15378"/>
        <dbReference type="ChEBI" id="CHEBI:16567"/>
        <dbReference type="ChEBI" id="CHEBI:29748"/>
        <dbReference type="ChEBI" id="CHEBI:29985"/>
        <dbReference type="ChEBI" id="CHEBI:58359"/>
        <dbReference type="EC" id="4.1.3.27"/>
    </reaction>
</comment>
<dbReference type="EMBL" id="JAMSHT010000001">
    <property type="protein sequence ID" value="MCM8558053.1"/>
    <property type="molecule type" value="Genomic_DNA"/>
</dbReference>
<accession>A0A9X2J296</accession>